<dbReference type="Gene3D" id="3.90.1150.10">
    <property type="entry name" value="Aspartate Aminotransferase, domain 1"/>
    <property type="match status" value="1"/>
</dbReference>
<dbReference type="GO" id="GO:0006520">
    <property type="term" value="P:amino acid metabolic process"/>
    <property type="evidence" value="ECO:0007669"/>
    <property type="project" value="TreeGrafter"/>
</dbReference>
<keyword evidence="5" id="KW-1185">Reference proteome</keyword>
<dbReference type="SUPFAM" id="SSF53383">
    <property type="entry name" value="PLP-dependent transferases"/>
    <property type="match status" value="1"/>
</dbReference>
<dbReference type="InterPro" id="IPR015422">
    <property type="entry name" value="PyrdxlP-dep_Trfase_small"/>
</dbReference>
<comment type="caution">
    <text evidence="4">The sequence shown here is derived from an EMBL/GenBank/DDBJ whole genome shotgun (WGS) entry which is preliminary data.</text>
</comment>
<dbReference type="PANTHER" id="PTHR43795:SF15">
    <property type="entry name" value="TRYPTOPHAN AMINOTRANSFERASE-RELATED PROTEIN 1"/>
    <property type="match status" value="1"/>
</dbReference>
<dbReference type="CDD" id="cd00609">
    <property type="entry name" value="AAT_like"/>
    <property type="match status" value="1"/>
</dbReference>
<evidence type="ECO:0000256" key="2">
    <source>
        <dbReference type="ARBA" id="ARBA00022898"/>
    </source>
</evidence>
<dbReference type="Proteomes" id="UP001054252">
    <property type="component" value="Unassembled WGS sequence"/>
</dbReference>
<dbReference type="InterPro" id="IPR015424">
    <property type="entry name" value="PyrdxlP-dep_Trfase"/>
</dbReference>
<feature type="domain" description="Alliinase C-terminal" evidence="3">
    <location>
        <begin position="3"/>
        <end position="250"/>
    </location>
</feature>
<proteinExistence type="inferred from homology"/>
<dbReference type="Pfam" id="PF04864">
    <property type="entry name" value="Alliinase_C"/>
    <property type="match status" value="1"/>
</dbReference>
<dbReference type="InterPro" id="IPR006948">
    <property type="entry name" value="Alliinase_C"/>
</dbReference>
<dbReference type="AlphaFoldDB" id="A0AAV5JIN7"/>
<name>A0AAV5JIN7_9ROSI</name>
<comment type="similarity">
    <text evidence="1">Belongs to the alliinase family.</text>
</comment>
<sequence length="259" mass="29416">MSFKEEVEFLRSRLYKWEGDANTFHKEGPYIEVVTSPSNPDGTIRRAVVNRGGKLIHDLAYYWPQYTPITGAADHDIILFTFSKCTGHAGSRIGWAIVKDEQVASKMTKFIELSSIGVSKESQLRAAKILEALNDGLENDTRSDNFFEYGRRIMAERWEKLRKIVESSSKIFGLLEYPDEFCNFSKGITGSYPAFAWLESKKNEDIANLLGAHKMLTRTGTRFGTESKYVRISMMSRDEVFNLFLERLAAAKASNGNDH</sequence>
<dbReference type="PANTHER" id="PTHR43795">
    <property type="entry name" value="BIFUNCTIONAL ASPARTATE AMINOTRANSFERASE AND GLUTAMATE/ASPARTATE-PREPHENATE AMINOTRANSFERASE-RELATED"/>
    <property type="match status" value="1"/>
</dbReference>
<organism evidence="4 5">
    <name type="scientific">Rubroshorea leprosula</name>
    <dbReference type="NCBI Taxonomy" id="152421"/>
    <lineage>
        <taxon>Eukaryota</taxon>
        <taxon>Viridiplantae</taxon>
        <taxon>Streptophyta</taxon>
        <taxon>Embryophyta</taxon>
        <taxon>Tracheophyta</taxon>
        <taxon>Spermatophyta</taxon>
        <taxon>Magnoliopsida</taxon>
        <taxon>eudicotyledons</taxon>
        <taxon>Gunneridae</taxon>
        <taxon>Pentapetalae</taxon>
        <taxon>rosids</taxon>
        <taxon>malvids</taxon>
        <taxon>Malvales</taxon>
        <taxon>Dipterocarpaceae</taxon>
        <taxon>Rubroshorea</taxon>
    </lineage>
</organism>
<evidence type="ECO:0000313" key="5">
    <source>
        <dbReference type="Proteomes" id="UP001054252"/>
    </source>
</evidence>
<gene>
    <name evidence="4" type="ORF">SLEP1_g25415</name>
</gene>
<dbReference type="Gene3D" id="3.40.640.10">
    <property type="entry name" value="Type I PLP-dependent aspartate aminotransferase-like (Major domain)"/>
    <property type="match status" value="1"/>
</dbReference>
<dbReference type="GO" id="GO:0016846">
    <property type="term" value="F:carbon-sulfur lyase activity"/>
    <property type="evidence" value="ECO:0007669"/>
    <property type="project" value="InterPro"/>
</dbReference>
<dbReference type="GO" id="GO:0008483">
    <property type="term" value="F:transaminase activity"/>
    <property type="evidence" value="ECO:0007669"/>
    <property type="project" value="TreeGrafter"/>
</dbReference>
<evidence type="ECO:0000256" key="1">
    <source>
        <dbReference type="ARBA" id="ARBA00006312"/>
    </source>
</evidence>
<accession>A0AAV5JIN7</accession>
<protein>
    <recommendedName>
        <fullName evidence="3">Alliinase C-terminal domain-containing protein</fullName>
    </recommendedName>
</protein>
<dbReference type="InterPro" id="IPR050478">
    <property type="entry name" value="Ethylene_sulfur-biosynth"/>
</dbReference>
<reference evidence="4 5" key="1">
    <citation type="journal article" date="2021" name="Commun. Biol.">
        <title>The genome of Shorea leprosula (Dipterocarpaceae) highlights the ecological relevance of drought in aseasonal tropical rainforests.</title>
        <authorList>
            <person name="Ng K.K.S."/>
            <person name="Kobayashi M.J."/>
            <person name="Fawcett J.A."/>
            <person name="Hatakeyama M."/>
            <person name="Paape T."/>
            <person name="Ng C.H."/>
            <person name="Ang C.C."/>
            <person name="Tnah L.H."/>
            <person name="Lee C.T."/>
            <person name="Nishiyama T."/>
            <person name="Sese J."/>
            <person name="O'Brien M.J."/>
            <person name="Copetti D."/>
            <person name="Mohd Noor M.I."/>
            <person name="Ong R.C."/>
            <person name="Putra M."/>
            <person name="Sireger I.Z."/>
            <person name="Indrioko S."/>
            <person name="Kosugi Y."/>
            <person name="Izuno A."/>
            <person name="Isagi Y."/>
            <person name="Lee S.L."/>
            <person name="Shimizu K.K."/>
        </authorList>
    </citation>
    <scope>NUCLEOTIDE SEQUENCE [LARGE SCALE GENOMIC DNA]</scope>
    <source>
        <strain evidence="4">214</strain>
    </source>
</reference>
<dbReference type="EMBL" id="BPVZ01000041">
    <property type="protein sequence ID" value="GKV14559.1"/>
    <property type="molecule type" value="Genomic_DNA"/>
</dbReference>
<keyword evidence="2" id="KW-0663">Pyridoxal phosphate</keyword>
<evidence type="ECO:0000259" key="3">
    <source>
        <dbReference type="Pfam" id="PF04864"/>
    </source>
</evidence>
<dbReference type="InterPro" id="IPR015421">
    <property type="entry name" value="PyrdxlP-dep_Trfase_major"/>
</dbReference>
<evidence type="ECO:0000313" key="4">
    <source>
        <dbReference type="EMBL" id="GKV14559.1"/>
    </source>
</evidence>